<evidence type="ECO:0000313" key="2">
    <source>
        <dbReference type="EMBL" id="KIR41881.1"/>
    </source>
</evidence>
<keyword evidence="3" id="KW-1185">Reference proteome</keyword>
<evidence type="ECO:0000313" key="3">
    <source>
        <dbReference type="Proteomes" id="UP000053392"/>
    </source>
</evidence>
<dbReference type="OrthoDB" id="10356127at2759"/>
<accession>A0A0D0V382</accession>
<reference evidence="2 3" key="1">
    <citation type="submission" date="2015-01" db="EMBL/GenBank/DDBJ databases">
        <title>The Genome Sequence of Cryptococcus gattii Ram5.</title>
        <authorList>
            <consortium name="The Broad Institute Genomics Platform"/>
            <person name="Cuomo C."/>
            <person name="Litvintseva A."/>
            <person name="Chen Y."/>
            <person name="Heitman J."/>
            <person name="Sun S."/>
            <person name="Springer D."/>
            <person name="Dromer F."/>
            <person name="Young S."/>
            <person name="Zeng Q."/>
            <person name="Gargeya S."/>
            <person name="Abouelleil A."/>
            <person name="Alvarado L."/>
            <person name="Chapman S.B."/>
            <person name="Gainer-Dewar J."/>
            <person name="Goldberg J."/>
            <person name="Griggs A."/>
            <person name="Gujja S."/>
            <person name="Hansen M."/>
            <person name="Howarth C."/>
            <person name="Imamovic A."/>
            <person name="Larimer J."/>
            <person name="Murphy C."/>
            <person name="Naylor J."/>
            <person name="Pearson M."/>
            <person name="Priest M."/>
            <person name="Roberts A."/>
            <person name="Saif S."/>
            <person name="Shea T."/>
            <person name="Sykes S."/>
            <person name="Wortman J."/>
            <person name="Nusbaum C."/>
            <person name="Birren B."/>
        </authorList>
    </citation>
    <scope>NUCLEOTIDE SEQUENCE [LARGE SCALE GENOMIC DNA]</scope>
    <source>
        <strain evidence="2 3">Ram5</strain>
    </source>
</reference>
<name>A0A0D0V382_9TREE</name>
<protein>
    <submittedName>
        <fullName evidence="2">Uncharacterized protein</fullName>
    </submittedName>
</protein>
<organism evidence="2 3">
    <name type="scientific">Cryptococcus deuterogattii Ram5</name>
    <dbReference type="NCBI Taxonomy" id="1296110"/>
    <lineage>
        <taxon>Eukaryota</taxon>
        <taxon>Fungi</taxon>
        <taxon>Dikarya</taxon>
        <taxon>Basidiomycota</taxon>
        <taxon>Agaricomycotina</taxon>
        <taxon>Tremellomycetes</taxon>
        <taxon>Tremellales</taxon>
        <taxon>Cryptococcaceae</taxon>
        <taxon>Cryptococcus</taxon>
        <taxon>Cryptococcus gattii species complex</taxon>
    </lineage>
</organism>
<dbReference type="Proteomes" id="UP000053392">
    <property type="component" value="Unassembled WGS sequence"/>
</dbReference>
<dbReference type="AlphaFoldDB" id="A0A0D0V382"/>
<gene>
    <name evidence="2" type="ORF">I313_02042</name>
</gene>
<dbReference type="HOGENOM" id="CLU_1896111_0_0_1"/>
<feature type="region of interest" description="Disordered" evidence="1">
    <location>
        <begin position="16"/>
        <end position="40"/>
    </location>
</feature>
<dbReference type="EMBL" id="KN847899">
    <property type="protein sequence ID" value="KIR41881.1"/>
    <property type="molecule type" value="Genomic_DNA"/>
</dbReference>
<sequence>MLELFPYTPTIPALKHSAESSTVRDGGDQETKGSDLLVSGLDSPMTAGDFQETKNDIGLFANRVAITNRLRLKESYSTEADEDAVIVSYDREPSHGFNELQVDEKATKTGEKNPMKGLVERTGRAAKKARMANV</sequence>
<evidence type="ECO:0000256" key="1">
    <source>
        <dbReference type="SAM" id="MobiDB-lite"/>
    </source>
</evidence>
<proteinExistence type="predicted"/>